<keyword evidence="5" id="KW-0067">ATP-binding</keyword>
<dbReference type="PROSITE" id="PS51195">
    <property type="entry name" value="Q_MOTIF"/>
    <property type="match status" value="1"/>
</dbReference>
<keyword evidence="13" id="KW-1185">Reference proteome</keyword>
<reference evidence="12" key="1">
    <citation type="submission" date="2014-01" db="EMBL/GenBank/DDBJ databases">
        <title>The genome of the white-rot fungus Pycnoporus cinnabarinus: a basidiomycete model with a versatile arsenal for lignocellulosic biomass breakdown.</title>
        <authorList>
            <person name="Levasseur A."/>
            <person name="Lomascolo A."/>
            <person name="Ruiz-Duenas F.J."/>
            <person name="Uzan E."/>
            <person name="Piumi F."/>
            <person name="Kues U."/>
            <person name="Ram A.F.J."/>
            <person name="Murat C."/>
            <person name="Haon M."/>
            <person name="Benoit I."/>
            <person name="Arfi Y."/>
            <person name="Chevret D."/>
            <person name="Drula E."/>
            <person name="Kwon M.J."/>
            <person name="Gouret P."/>
            <person name="Lesage-Meessen L."/>
            <person name="Lombard V."/>
            <person name="Mariette J."/>
            <person name="Noirot C."/>
            <person name="Park J."/>
            <person name="Patyshakuliyeva A."/>
            <person name="Wieneger R.A.B."/>
            <person name="Wosten H.A.B."/>
            <person name="Martin F."/>
            <person name="Coutinho P.M."/>
            <person name="de Vries R."/>
            <person name="Martinez A.T."/>
            <person name="Klopp C."/>
            <person name="Pontarotti P."/>
            <person name="Henrissat B."/>
            <person name="Record E."/>
        </authorList>
    </citation>
    <scope>NUCLEOTIDE SEQUENCE [LARGE SCALE GENOMIC DNA]</scope>
    <source>
        <strain evidence="12">BRFM137</strain>
    </source>
</reference>
<dbReference type="OrthoDB" id="10256233at2759"/>
<dbReference type="InterPro" id="IPR011545">
    <property type="entry name" value="DEAD/DEAH_box_helicase_dom"/>
</dbReference>
<dbReference type="PROSITE" id="PS51194">
    <property type="entry name" value="HELICASE_CTER"/>
    <property type="match status" value="1"/>
</dbReference>
<evidence type="ECO:0000256" key="6">
    <source>
        <dbReference type="ARBA" id="ARBA00047984"/>
    </source>
</evidence>
<keyword evidence="3" id="KW-0378">Hydrolase</keyword>
<feature type="short sequence motif" description="Q motif" evidence="7">
    <location>
        <begin position="50"/>
        <end position="80"/>
    </location>
</feature>
<feature type="domain" description="DEAD-box RNA helicase Q" evidence="11">
    <location>
        <begin position="50"/>
        <end position="80"/>
    </location>
</feature>
<evidence type="ECO:0000256" key="2">
    <source>
        <dbReference type="ARBA" id="ARBA00022741"/>
    </source>
</evidence>
<keyword evidence="2" id="KW-0547">Nucleotide-binding</keyword>
<evidence type="ECO:0000259" key="9">
    <source>
        <dbReference type="PROSITE" id="PS51192"/>
    </source>
</evidence>
<dbReference type="EC" id="3.6.4.13" evidence="1"/>
<evidence type="ECO:0000256" key="1">
    <source>
        <dbReference type="ARBA" id="ARBA00012552"/>
    </source>
</evidence>
<protein>
    <recommendedName>
        <fullName evidence="1">RNA helicase</fullName>
        <ecNumber evidence="1">3.6.4.13</ecNumber>
    </recommendedName>
</protein>
<dbReference type="InterPro" id="IPR014001">
    <property type="entry name" value="Helicase_ATP-bd"/>
</dbReference>
<proteinExistence type="predicted"/>
<dbReference type="InterPro" id="IPR027417">
    <property type="entry name" value="P-loop_NTPase"/>
</dbReference>
<evidence type="ECO:0000256" key="8">
    <source>
        <dbReference type="SAM" id="MobiDB-lite"/>
    </source>
</evidence>
<accession>A0A060SM60</accession>
<evidence type="ECO:0000256" key="3">
    <source>
        <dbReference type="ARBA" id="ARBA00022801"/>
    </source>
</evidence>
<keyword evidence="4" id="KW-0347">Helicase</keyword>
<dbReference type="InterPro" id="IPR014014">
    <property type="entry name" value="RNA_helicase_DEAD_Q_motif"/>
</dbReference>
<dbReference type="GO" id="GO:0003724">
    <property type="term" value="F:RNA helicase activity"/>
    <property type="evidence" value="ECO:0007669"/>
    <property type="project" value="UniProtKB-EC"/>
</dbReference>
<dbReference type="EMBL" id="CCBP010000121">
    <property type="protein sequence ID" value="CDO73508.1"/>
    <property type="molecule type" value="Genomic_DNA"/>
</dbReference>
<dbReference type="STRING" id="5643.A0A060SM60"/>
<sequence length="591" mass="65578">MPPFSFFVQAATHARAHGVRLRACRHATRVRCFHKGPRDTVTSHPHPDEFSFQRLGLRPSVLTALRLAFPSVKHPTPIQHRFIDAVLDGKDVLLKDKTGTGKSFAAVLALLSQRRGHPYNSTLPGLTAPVLPITSLVLVPHRDLAYQYLHWIERIHHHMTPQDPLPSLAQVFLRDSAKSLQDQLDPIQRTPPHILIGTPQALLDVVELDPQALPFDRLSTIVVDEVDYLIETVPVLADKYLMAKIERRIHRHPGPTRILLNHIYSTTSARRKDTWQMYRAQNPSGQAHRREPNDGKPQLVMMSATLRNHLRRFLLADSGWFTKATSKLVRITGEVSPHDPKRKQFEEDAADDAVGGTDIQHHVVVVSDNGNITNIEDALPTGSSTESEEPKEQESSDVNRPELHPLPASSQTPDVEVDLDTPSPFNPNALEAVAAGFALDVPSVALLVLPSDAPVQRAVYELRLLGVNAHALDVLKDENGRVHLMRQDLDAPADNPTLLVATLASVRGLDLPELSHVFVLGVLDRGAVDSYLHVAGRVGRFGRSGKVISVVAARHKVQLDNGKSTMRDEAQMMRTLLKKAGLRATKFEHFQ</sequence>
<dbReference type="SMART" id="SM00487">
    <property type="entry name" value="DEXDc"/>
    <property type="match status" value="1"/>
</dbReference>
<comment type="catalytic activity">
    <reaction evidence="6">
        <text>ATP + H2O = ADP + phosphate + H(+)</text>
        <dbReference type="Rhea" id="RHEA:13065"/>
        <dbReference type="ChEBI" id="CHEBI:15377"/>
        <dbReference type="ChEBI" id="CHEBI:15378"/>
        <dbReference type="ChEBI" id="CHEBI:30616"/>
        <dbReference type="ChEBI" id="CHEBI:43474"/>
        <dbReference type="ChEBI" id="CHEBI:456216"/>
        <dbReference type="EC" id="3.6.4.13"/>
    </reaction>
</comment>
<evidence type="ECO:0000313" key="13">
    <source>
        <dbReference type="Proteomes" id="UP000029665"/>
    </source>
</evidence>
<evidence type="ECO:0000259" key="10">
    <source>
        <dbReference type="PROSITE" id="PS51194"/>
    </source>
</evidence>
<evidence type="ECO:0000256" key="7">
    <source>
        <dbReference type="PROSITE-ProRule" id="PRU00552"/>
    </source>
</evidence>
<comment type="caution">
    <text evidence="12">The sequence shown here is derived from an EMBL/GenBank/DDBJ whole genome shotgun (WGS) entry which is preliminary data.</text>
</comment>
<dbReference type="HOGENOM" id="CLU_019374_0_0_1"/>
<dbReference type="Proteomes" id="UP000029665">
    <property type="component" value="Unassembled WGS sequence"/>
</dbReference>
<dbReference type="SMART" id="SM00490">
    <property type="entry name" value="HELICc"/>
    <property type="match status" value="1"/>
</dbReference>
<evidence type="ECO:0000313" key="12">
    <source>
        <dbReference type="EMBL" id="CDO73508.1"/>
    </source>
</evidence>
<evidence type="ECO:0000256" key="5">
    <source>
        <dbReference type="ARBA" id="ARBA00022840"/>
    </source>
</evidence>
<dbReference type="SUPFAM" id="SSF52540">
    <property type="entry name" value="P-loop containing nucleoside triphosphate hydrolases"/>
    <property type="match status" value="2"/>
</dbReference>
<name>A0A060SM60_PYCCI</name>
<dbReference type="GO" id="GO:0003676">
    <property type="term" value="F:nucleic acid binding"/>
    <property type="evidence" value="ECO:0007669"/>
    <property type="project" value="InterPro"/>
</dbReference>
<dbReference type="PROSITE" id="PS51192">
    <property type="entry name" value="HELICASE_ATP_BIND_1"/>
    <property type="match status" value="1"/>
</dbReference>
<feature type="region of interest" description="Disordered" evidence="8">
    <location>
        <begin position="370"/>
        <end position="423"/>
    </location>
</feature>
<gene>
    <name evidence="12" type="ORF">BN946_scf185013.g143</name>
</gene>
<dbReference type="GO" id="GO:0016787">
    <property type="term" value="F:hydrolase activity"/>
    <property type="evidence" value="ECO:0007669"/>
    <property type="project" value="UniProtKB-KW"/>
</dbReference>
<dbReference type="PANTHER" id="PTHR47960">
    <property type="entry name" value="DEAD-BOX ATP-DEPENDENT RNA HELICASE 50"/>
    <property type="match status" value="1"/>
</dbReference>
<feature type="domain" description="Helicase ATP-binding" evidence="9">
    <location>
        <begin position="83"/>
        <end position="314"/>
    </location>
</feature>
<dbReference type="Gene3D" id="3.40.50.300">
    <property type="entry name" value="P-loop containing nucleotide triphosphate hydrolases"/>
    <property type="match status" value="2"/>
</dbReference>
<dbReference type="Pfam" id="PF00270">
    <property type="entry name" value="DEAD"/>
    <property type="match status" value="1"/>
</dbReference>
<dbReference type="OMA" id="RDEPRMM"/>
<evidence type="ECO:0000259" key="11">
    <source>
        <dbReference type="PROSITE" id="PS51195"/>
    </source>
</evidence>
<dbReference type="InterPro" id="IPR001650">
    <property type="entry name" value="Helicase_C-like"/>
</dbReference>
<evidence type="ECO:0000256" key="4">
    <source>
        <dbReference type="ARBA" id="ARBA00022806"/>
    </source>
</evidence>
<dbReference type="GO" id="GO:0005524">
    <property type="term" value="F:ATP binding"/>
    <property type="evidence" value="ECO:0007669"/>
    <property type="project" value="UniProtKB-KW"/>
</dbReference>
<dbReference type="AlphaFoldDB" id="A0A060SM60"/>
<organism evidence="12 13">
    <name type="scientific">Pycnoporus cinnabarinus</name>
    <name type="common">Cinnabar-red polypore</name>
    <name type="synonym">Trametes cinnabarina</name>
    <dbReference type="NCBI Taxonomy" id="5643"/>
    <lineage>
        <taxon>Eukaryota</taxon>
        <taxon>Fungi</taxon>
        <taxon>Dikarya</taxon>
        <taxon>Basidiomycota</taxon>
        <taxon>Agaricomycotina</taxon>
        <taxon>Agaricomycetes</taxon>
        <taxon>Polyporales</taxon>
        <taxon>Polyporaceae</taxon>
        <taxon>Trametes</taxon>
    </lineage>
</organism>
<dbReference type="Pfam" id="PF00271">
    <property type="entry name" value="Helicase_C"/>
    <property type="match status" value="1"/>
</dbReference>
<feature type="compositionally biased region" description="Basic and acidic residues" evidence="8">
    <location>
        <begin position="388"/>
        <end position="403"/>
    </location>
</feature>
<feature type="domain" description="Helicase C-terminal" evidence="10">
    <location>
        <begin position="436"/>
        <end position="581"/>
    </location>
</feature>